<feature type="domain" description="Zinc finger CHC2-type" evidence="4">
    <location>
        <begin position="20"/>
        <end position="78"/>
    </location>
</feature>
<dbReference type="GO" id="GO:0003899">
    <property type="term" value="F:DNA-directed RNA polymerase activity"/>
    <property type="evidence" value="ECO:0007669"/>
    <property type="project" value="InterPro"/>
</dbReference>
<reference evidence="5 6" key="1">
    <citation type="journal article" date="2014" name="Appl. Environ. Microbiol.">
        <title>Comparative genomic and morphological analysis of Listeria phages isolated from farm environments.</title>
        <authorList>
            <person name="Denes T."/>
            <person name="Vongkamjan K."/>
            <person name="Ackermann H.W."/>
            <person name="Moreno Switt A.I."/>
            <person name="Wiedmann M."/>
            <person name="den Bakker H.C."/>
        </authorList>
    </citation>
    <scope>NUCLEOTIDE SEQUENCE [LARGE SCALE GENOMIC DNA]</scope>
</reference>
<dbReference type="GO" id="GO:0003677">
    <property type="term" value="F:DNA binding"/>
    <property type="evidence" value="ECO:0007669"/>
    <property type="project" value="InterPro"/>
</dbReference>
<evidence type="ECO:0000313" key="6">
    <source>
        <dbReference type="Proteomes" id="UP000026997"/>
    </source>
</evidence>
<dbReference type="PANTHER" id="PTHR30313">
    <property type="entry name" value="DNA PRIMASE"/>
    <property type="match status" value="1"/>
</dbReference>
<dbReference type="InterPro" id="IPR050219">
    <property type="entry name" value="DnaG_primase"/>
</dbReference>
<keyword evidence="2" id="KW-0863">Zinc-finger</keyword>
<evidence type="ECO:0000256" key="3">
    <source>
        <dbReference type="ARBA" id="ARBA00022833"/>
    </source>
</evidence>
<dbReference type="PANTHER" id="PTHR30313:SF2">
    <property type="entry name" value="DNA PRIMASE"/>
    <property type="match status" value="1"/>
</dbReference>
<dbReference type="SMART" id="SM00400">
    <property type="entry name" value="ZnF_CHCC"/>
    <property type="match status" value="1"/>
</dbReference>
<organism evidence="5 6">
    <name type="scientific">Listeria phage LP-083-2</name>
    <dbReference type="NCBI Taxonomy" id="1458855"/>
    <lineage>
        <taxon>Viruses</taxon>
        <taxon>Duplodnaviria</taxon>
        <taxon>Heunggongvirae</taxon>
        <taxon>Uroviricota</taxon>
        <taxon>Caudoviricetes</taxon>
        <taxon>Herelleviridae</taxon>
        <taxon>Jasinskavirinae</taxon>
        <taxon>Pecentumvirus</taxon>
        <taxon>Pecentumvirus LP0832</taxon>
    </lineage>
</organism>
<evidence type="ECO:0000313" key="5">
    <source>
        <dbReference type="EMBL" id="AHL19338.1"/>
    </source>
</evidence>
<dbReference type="InterPro" id="IPR036977">
    <property type="entry name" value="DNA_primase_Znf_CHC2"/>
</dbReference>
<dbReference type="Proteomes" id="UP000026997">
    <property type="component" value="Segment"/>
</dbReference>
<protein>
    <submittedName>
        <fullName evidence="5">Putative primase</fullName>
    </submittedName>
</protein>
<dbReference type="SUPFAM" id="SSF57783">
    <property type="entry name" value="Zinc beta-ribbon"/>
    <property type="match status" value="1"/>
</dbReference>
<gene>
    <name evidence="5" type="ORF">LP083-2_131</name>
</gene>
<evidence type="ECO:0000256" key="2">
    <source>
        <dbReference type="ARBA" id="ARBA00022771"/>
    </source>
</evidence>
<dbReference type="Gene3D" id="3.40.1360.10">
    <property type="match status" value="1"/>
</dbReference>
<dbReference type="SUPFAM" id="SSF56731">
    <property type="entry name" value="DNA primase core"/>
    <property type="match status" value="1"/>
</dbReference>
<evidence type="ECO:0000259" key="4">
    <source>
        <dbReference type="SMART" id="SM00400"/>
    </source>
</evidence>
<keyword evidence="1" id="KW-0479">Metal-binding</keyword>
<dbReference type="KEGG" id="vg:19735697"/>
<evidence type="ECO:0000256" key="1">
    <source>
        <dbReference type="ARBA" id="ARBA00022723"/>
    </source>
</evidence>
<dbReference type="InterPro" id="IPR002694">
    <property type="entry name" value="Znf_CHC2"/>
</dbReference>
<keyword evidence="3" id="KW-0862">Zinc</keyword>
<accession>A0A059T5R3</accession>
<dbReference type="RefSeq" id="YP_009044587.1">
    <property type="nucleotide sequence ID" value="NC_024383.1"/>
</dbReference>
<dbReference type="Pfam" id="PF01807">
    <property type="entry name" value="Zn_ribbon_DnaG"/>
    <property type="match status" value="1"/>
</dbReference>
<dbReference type="Gene3D" id="3.90.580.10">
    <property type="entry name" value="Zinc finger, CHC2-type domain"/>
    <property type="match status" value="1"/>
</dbReference>
<keyword evidence="6" id="KW-1185">Reference proteome</keyword>
<dbReference type="GeneID" id="19735697"/>
<proteinExistence type="predicted"/>
<sequence>MFLDYITSELGTHKDIGHELRFCCPFCGEDDYKFYVKVSGDKTEGLWHCKKCNEKGNPVTFVMKYLNINFKDALDILEVYDYEIDENSLSSRDVGVTEEEFLLILLKKSSEPEEVETSEEMTLTPPRLPTNFKRLADNMNNPEALPFLNYAHSRGITLDQLFLHNIGYVIEGQVEKVDGNMMTLRNHLVFLTHGNDGQYQYWNTRAITPMGIKAFNAPSKQDEYSKRTTVFNLNIAKNTPYVIVHEGVIDALTMGESGVATFGKQITREQIELLLNNVREDQPIYLFLDTEAYEVTTKIASSLYEKHKETYIVIHGDEDANDMGYEKSWDYLRNNSVRANEEGISIFLVSCIQ</sequence>
<dbReference type="GO" id="GO:0008270">
    <property type="term" value="F:zinc ion binding"/>
    <property type="evidence" value="ECO:0007669"/>
    <property type="project" value="UniProtKB-KW"/>
</dbReference>
<dbReference type="OrthoDB" id="3519at10239"/>
<dbReference type="GO" id="GO:0006269">
    <property type="term" value="P:DNA replication, synthesis of primer"/>
    <property type="evidence" value="ECO:0007669"/>
    <property type="project" value="TreeGrafter"/>
</dbReference>
<name>A0A059T5R3_9CAUD</name>
<dbReference type="EMBL" id="KJ094030">
    <property type="protein sequence ID" value="AHL19338.1"/>
    <property type="molecule type" value="Genomic_DNA"/>
</dbReference>